<evidence type="ECO:0000313" key="9">
    <source>
        <dbReference type="Proteomes" id="UP000224634"/>
    </source>
</evidence>
<dbReference type="GO" id="GO:0008270">
    <property type="term" value="F:zinc ion binding"/>
    <property type="evidence" value="ECO:0007669"/>
    <property type="project" value="InterPro"/>
</dbReference>
<dbReference type="PROSITE" id="PS00463">
    <property type="entry name" value="ZN2_CY6_FUNGAL_1"/>
    <property type="match status" value="1"/>
</dbReference>
<dbReference type="OrthoDB" id="103819at2759"/>
<evidence type="ECO:0000256" key="4">
    <source>
        <dbReference type="ARBA" id="ARBA00023125"/>
    </source>
</evidence>
<dbReference type="Pfam" id="PF00172">
    <property type="entry name" value="Zn_clus"/>
    <property type="match status" value="1"/>
</dbReference>
<keyword evidence="9" id="KW-1185">Reference proteome</keyword>
<dbReference type="Pfam" id="PF04082">
    <property type="entry name" value="Fungal_trans"/>
    <property type="match status" value="1"/>
</dbReference>
<dbReference type="SMART" id="SM00066">
    <property type="entry name" value="GAL4"/>
    <property type="match status" value="1"/>
</dbReference>
<keyword evidence="3" id="KW-0805">Transcription regulation</keyword>
<evidence type="ECO:0000256" key="1">
    <source>
        <dbReference type="ARBA" id="ARBA00004123"/>
    </source>
</evidence>
<comment type="caution">
    <text evidence="8">The sequence shown here is derived from an EMBL/GenBank/DDBJ whole genome shotgun (WGS) entry which is preliminary data.</text>
</comment>
<dbReference type="GO" id="GO:0005634">
    <property type="term" value="C:nucleus"/>
    <property type="evidence" value="ECO:0007669"/>
    <property type="project" value="UniProtKB-SubCell"/>
</dbReference>
<dbReference type="Gene3D" id="4.10.240.10">
    <property type="entry name" value="Zn(2)-C6 fungal-type DNA-binding domain"/>
    <property type="match status" value="1"/>
</dbReference>
<dbReference type="GO" id="GO:0000981">
    <property type="term" value="F:DNA-binding transcription factor activity, RNA polymerase II-specific"/>
    <property type="evidence" value="ECO:0007669"/>
    <property type="project" value="InterPro"/>
</dbReference>
<dbReference type="InterPro" id="IPR050987">
    <property type="entry name" value="AtrR-like"/>
</dbReference>
<organism evidence="8 9">
    <name type="scientific">Polytolypa hystricis (strain UAMH7299)</name>
    <dbReference type="NCBI Taxonomy" id="1447883"/>
    <lineage>
        <taxon>Eukaryota</taxon>
        <taxon>Fungi</taxon>
        <taxon>Dikarya</taxon>
        <taxon>Ascomycota</taxon>
        <taxon>Pezizomycotina</taxon>
        <taxon>Eurotiomycetes</taxon>
        <taxon>Eurotiomycetidae</taxon>
        <taxon>Onygenales</taxon>
        <taxon>Onygenales incertae sedis</taxon>
        <taxon>Polytolypa</taxon>
    </lineage>
</organism>
<dbReference type="PANTHER" id="PTHR46910">
    <property type="entry name" value="TRANSCRIPTION FACTOR PDR1"/>
    <property type="match status" value="1"/>
</dbReference>
<dbReference type="SUPFAM" id="SSF57701">
    <property type="entry name" value="Zn2/Cys6 DNA-binding domain"/>
    <property type="match status" value="1"/>
</dbReference>
<dbReference type="GO" id="GO:0003677">
    <property type="term" value="F:DNA binding"/>
    <property type="evidence" value="ECO:0007669"/>
    <property type="project" value="UniProtKB-KW"/>
</dbReference>
<feature type="domain" description="Zn(2)-C6 fungal-type" evidence="7">
    <location>
        <begin position="12"/>
        <end position="41"/>
    </location>
</feature>
<proteinExistence type="predicted"/>
<dbReference type="AlphaFoldDB" id="A0A2B7YSB2"/>
<dbReference type="CDD" id="cd12148">
    <property type="entry name" value="fungal_TF_MHR"/>
    <property type="match status" value="1"/>
</dbReference>
<comment type="subcellular location">
    <subcellularLocation>
        <location evidence="1">Nucleus</location>
    </subcellularLocation>
</comment>
<keyword evidence="4" id="KW-0238">DNA-binding</keyword>
<dbReference type="Proteomes" id="UP000224634">
    <property type="component" value="Unassembled WGS sequence"/>
</dbReference>
<keyword evidence="5" id="KW-0804">Transcription</keyword>
<dbReference type="CDD" id="cd00067">
    <property type="entry name" value="GAL4"/>
    <property type="match status" value="1"/>
</dbReference>
<name>A0A2B7YSB2_POLH7</name>
<sequence>MPETPSAGRERPCDTCHLRKVRCDRTDPCGNCEDSNVACTRSRYVKRAARPHVAGPELVATVRSLSERMADLERLVSSSDPVVPSDAEHRSWIADGTSRISENSTPSIVYREPVSLRSRSQAENRELSLAQTFISSRLQRRRSSIDIQRIIECQLAQMQGLVTDGHRILESAVRLENQLSDVSIELPLSQSLDEDPSELPQVKQFPSAEFLSSMLRDLENERFGPYVRDFFRHISIDSLKRMGLALLRNTVFGEESIIYTVCVNSIAYKFLTTAINANEVEDMAEDLWHSTLGYKSAALAASMKLPFSSTPSLSLLQGVLCAVFLHQGSGSTALCMKLIRVACRICAELDLGTAIVQGQCDSQEAYYCFSWCYMLEKNYCMKMGDQNCLIGTDFEVDARLSLLQNSPPMADLLSIYLELAKSQNAIIPYMRDGKVSSTPRPSINLPPNVTEILLRRINYLRDYIQRIRSPSALWKGLNFESEMSALDFACHSTTTAILSAIQVNPEPILSTGDSYLDSARQELLALVSMCLSAKSTGHMQVSVSFLHWTLLFYPITSYFIVFCNVMATSHFGDYQLLVVITDSLMSDSTVSPSIAKVQSLFKAFVSLSRALLQNVVASTAVLPGRGGTVQLSEEVYEQQIQQQQTGYHLLNTSYDSTQTMAVASSNATVSDEAGTFSAGSRMEMMSASDINFPMYNVHLLGEYQSLQGSDYTIPGNDGINDFIYGPAGFQ</sequence>
<dbReference type="GO" id="GO:0006351">
    <property type="term" value="P:DNA-templated transcription"/>
    <property type="evidence" value="ECO:0007669"/>
    <property type="project" value="InterPro"/>
</dbReference>
<evidence type="ECO:0000256" key="6">
    <source>
        <dbReference type="ARBA" id="ARBA00023242"/>
    </source>
</evidence>
<reference evidence="8 9" key="1">
    <citation type="submission" date="2017-10" db="EMBL/GenBank/DDBJ databases">
        <title>Comparative genomics in systemic dimorphic fungi from Ajellomycetaceae.</title>
        <authorList>
            <person name="Munoz J.F."/>
            <person name="Mcewen J.G."/>
            <person name="Clay O.K."/>
            <person name="Cuomo C.A."/>
        </authorList>
    </citation>
    <scope>NUCLEOTIDE SEQUENCE [LARGE SCALE GENOMIC DNA]</scope>
    <source>
        <strain evidence="8 9">UAMH7299</strain>
    </source>
</reference>
<accession>A0A2B7YSB2</accession>
<evidence type="ECO:0000256" key="3">
    <source>
        <dbReference type="ARBA" id="ARBA00023015"/>
    </source>
</evidence>
<evidence type="ECO:0000256" key="2">
    <source>
        <dbReference type="ARBA" id="ARBA00022723"/>
    </source>
</evidence>
<dbReference type="PROSITE" id="PS50048">
    <property type="entry name" value="ZN2_CY6_FUNGAL_2"/>
    <property type="match status" value="1"/>
</dbReference>
<evidence type="ECO:0000259" key="7">
    <source>
        <dbReference type="PROSITE" id="PS50048"/>
    </source>
</evidence>
<dbReference type="InterPro" id="IPR007219">
    <property type="entry name" value="XnlR_reg_dom"/>
</dbReference>
<evidence type="ECO:0000313" key="8">
    <source>
        <dbReference type="EMBL" id="PGH23939.1"/>
    </source>
</evidence>
<keyword evidence="6" id="KW-0539">Nucleus</keyword>
<dbReference type="InterPro" id="IPR036864">
    <property type="entry name" value="Zn2-C6_fun-type_DNA-bd_sf"/>
</dbReference>
<dbReference type="PANTHER" id="PTHR46910:SF37">
    <property type="entry name" value="ZN(II)2CYS6 TRANSCRIPTION FACTOR (EUROFUNG)"/>
    <property type="match status" value="1"/>
</dbReference>
<gene>
    <name evidence="8" type="ORF">AJ80_02001</name>
</gene>
<keyword evidence="2" id="KW-0479">Metal-binding</keyword>
<protein>
    <recommendedName>
        <fullName evidence="7">Zn(2)-C6 fungal-type domain-containing protein</fullName>
    </recommendedName>
</protein>
<dbReference type="InterPro" id="IPR001138">
    <property type="entry name" value="Zn2Cys6_DnaBD"/>
</dbReference>
<dbReference type="EMBL" id="PDNA01000018">
    <property type="protein sequence ID" value="PGH23939.1"/>
    <property type="molecule type" value="Genomic_DNA"/>
</dbReference>
<evidence type="ECO:0000256" key="5">
    <source>
        <dbReference type="ARBA" id="ARBA00023163"/>
    </source>
</evidence>